<accession>A0AAD9IQC3</accession>
<protein>
    <submittedName>
        <fullName evidence="1">Uncharacterized protein</fullName>
    </submittedName>
</protein>
<dbReference type="EMBL" id="JAODUP010002080">
    <property type="protein sequence ID" value="KAK2139047.1"/>
    <property type="molecule type" value="Genomic_DNA"/>
</dbReference>
<evidence type="ECO:0000313" key="1">
    <source>
        <dbReference type="EMBL" id="KAK2139047.1"/>
    </source>
</evidence>
<dbReference type="AlphaFoldDB" id="A0AAD9IQC3"/>
<organism evidence="1 2">
    <name type="scientific">Paralvinella palmiformis</name>
    <dbReference type="NCBI Taxonomy" id="53620"/>
    <lineage>
        <taxon>Eukaryota</taxon>
        <taxon>Metazoa</taxon>
        <taxon>Spiralia</taxon>
        <taxon>Lophotrochozoa</taxon>
        <taxon>Annelida</taxon>
        <taxon>Polychaeta</taxon>
        <taxon>Sedentaria</taxon>
        <taxon>Canalipalpata</taxon>
        <taxon>Terebellida</taxon>
        <taxon>Terebelliformia</taxon>
        <taxon>Alvinellidae</taxon>
        <taxon>Paralvinella</taxon>
    </lineage>
</organism>
<name>A0AAD9IQC3_9ANNE</name>
<feature type="non-terminal residue" evidence="1">
    <location>
        <position position="1"/>
    </location>
</feature>
<comment type="caution">
    <text evidence="1">The sequence shown here is derived from an EMBL/GenBank/DDBJ whole genome shotgun (WGS) entry which is preliminary data.</text>
</comment>
<keyword evidence="2" id="KW-1185">Reference proteome</keyword>
<reference evidence="1" key="1">
    <citation type="journal article" date="2023" name="Mol. Biol. Evol.">
        <title>Third-Generation Sequencing Reveals the Adaptive Role of the Epigenome in Three Deep-Sea Polychaetes.</title>
        <authorList>
            <person name="Perez M."/>
            <person name="Aroh O."/>
            <person name="Sun Y."/>
            <person name="Lan Y."/>
            <person name="Juniper S.K."/>
            <person name="Young C.R."/>
            <person name="Angers B."/>
            <person name="Qian P.Y."/>
        </authorList>
    </citation>
    <scope>NUCLEOTIDE SEQUENCE</scope>
    <source>
        <strain evidence="1">P08H-3</strain>
    </source>
</reference>
<sequence>ERVTRGIKLFIYRWGAPKRLLSDQWYQFIAKLSRSTTKYAESSR</sequence>
<dbReference type="Proteomes" id="UP001208570">
    <property type="component" value="Unassembled WGS sequence"/>
</dbReference>
<gene>
    <name evidence="1" type="ORF">LSH36_2080g00005</name>
</gene>
<evidence type="ECO:0000313" key="2">
    <source>
        <dbReference type="Proteomes" id="UP001208570"/>
    </source>
</evidence>
<proteinExistence type="predicted"/>